<sequence length="277" mass="30061">MIAVTICSTKGGVGKTTITANLGGILADSGIRVLIVDADIQPTLSSYYPLEFRAEAGLHRLVTCGSASGAISRTSIQNLDIVLSDDPDGSLENWILHTPDGRVRMRHALRQLQDYDIVLIDTQGAVGPLQDAGVLAADILLSPIPPEILSAREFARGTLGMLERLRPMQYLGAPVGHLYGLVYRMDRTIDARRVADGLRKATFAESRGGISILDTVVPTTVAYREAATARVPVHRWEPQRRGATACALETMVILVQELFPHLDITLDAVTERSRQEA</sequence>
<dbReference type="AlphaFoldDB" id="A0A369C390"/>
<dbReference type="Gene3D" id="3.40.50.300">
    <property type="entry name" value="P-loop containing nucleotide triphosphate hydrolases"/>
    <property type="match status" value="1"/>
</dbReference>
<reference evidence="2 3" key="1">
    <citation type="submission" date="2018-07" db="EMBL/GenBank/DDBJ databases">
        <title>Genomic Encyclopedia of Type Strains, Phase IV (KMG-IV): sequencing the most valuable type-strain genomes for metagenomic binning, comparative biology and taxonomic classification.</title>
        <authorList>
            <person name="Goeker M."/>
        </authorList>
    </citation>
    <scope>NUCLEOTIDE SEQUENCE [LARGE SCALE GENOMIC DNA]</scope>
    <source>
        <strain evidence="2 3">DSM 26407</strain>
    </source>
</reference>
<evidence type="ECO:0000313" key="2">
    <source>
        <dbReference type="EMBL" id="RCX28041.1"/>
    </source>
</evidence>
<dbReference type="PANTHER" id="PTHR13696">
    <property type="entry name" value="P-LOOP CONTAINING NUCLEOSIDE TRIPHOSPHATE HYDROLASE"/>
    <property type="match status" value="1"/>
</dbReference>
<dbReference type="CDD" id="cd02042">
    <property type="entry name" value="ParAB_family"/>
    <property type="match status" value="1"/>
</dbReference>
<evidence type="ECO:0000313" key="3">
    <source>
        <dbReference type="Proteomes" id="UP000252707"/>
    </source>
</evidence>
<organism evidence="2 3">
    <name type="scientific">Thioalbus denitrificans</name>
    <dbReference type="NCBI Taxonomy" id="547122"/>
    <lineage>
        <taxon>Bacteria</taxon>
        <taxon>Pseudomonadati</taxon>
        <taxon>Pseudomonadota</taxon>
        <taxon>Gammaproteobacteria</taxon>
        <taxon>Chromatiales</taxon>
        <taxon>Ectothiorhodospiraceae</taxon>
        <taxon>Thioalbus</taxon>
    </lineage>
</organism>
<dbReference type="SUPFAM" id="SSF52540">
    <property type="entry name" value="P-loop containing nucleoside triphosphate hydrolases"/>
    <property type="match status" value="1"/>
</dbReference>
<keyword evidence="3" id="KW-1185">Reference proteome</keyword>
<accession>A0A369C390</accession>
<dbReference type="Pfam" id="PF13614">
    <property type="entry name" value="AAA_31"/>
    <property type="match status" value="1"/>
</dbReference>
<dbReference type="PANTHER" id="PTHR13696:SF96">
    <property type="entry name" value="COBQ_COBB_MIND_PARA NUCLEOTIDE BINDING DOMAIN-CONTAINING PROTEIN"/>
    <property type="match status" value="1"/>
</dbReference>
<dbReference type="Proteomes" id="UP000252707">
    <property type="component" value="Unassembled WGS sequence"/>
</dbReference>
<comment type="caution">
    <text evidence="2">The sequence shown here is derived from an EMBL/GenBank/DDBJ whole genome shotgun (WGS) entry which is preliminary data.</text>
</comment>
<dbReference type="InterPro" id="IPR050678">
    <property type="entry name" value="DNA_Partitioning_ATPase"/>
</dbReference>
<evidence type="ECO:0000259" key="1">
    <source>
        <dbReference type="Pfam" id="PF13614"/>
    </source>
</evidence>
<name>A0A369C390_9GAMM</name>
<dbReference type="InterPro" id="IPR025669">
    <property type="entry name" value="AAA_dom"/>
</dbReference>
<dbReference type="InterPro" id="IPR027417">
    <property type="entry name" value="P-loop_NTPase"/>
</dbReference>
<dbReference type="RefSeq" id="WP_245937288.1">
    <property type="nucleotide sequence ID" value="NZ_QPJY01000008.1"/>
</dbReference>
<dbReference type="EMBL" id="QPJY01000008">
    <property type="protein sequence ID" value="RCX28041.1"/>
    <property type="molecule type" value="Genomic_DNA"/>
</dbReference>
<protein>
    <submittedName>
        <fullName evidence="2">Chromosome partitioning related protein ParA</fullName>
    </submittedName>
</protein>
<feature type="domain" description="AAA" evidence="1">
    <location>
        <begin position="4"/>
        <end position="150"/>
    </location>
</feature>
<gene>
    <name evidence="2" type="ORF">DFQ59_10869</name>
</gene>
<proteinExistence type="predicted"/>